<accession>A0ABS2Y0Z1</accession>
<feature type="region of interest" description="Disordered" evidence="1">
    <location>
        <begin position="69"/>
        <end position="90"/>
    </location>
</feature>
<name>A0ABS2Y0Z1_POLSP</name>
<proteinExistence type="predicted"/>
<dbReference type="Proteomes" id="UP001166093">
    <property type="component" value="Unassembled WGS sequence"/>
</dbReference>
<reference evidence="2" key="1">
    <citation type="journal article" date="2021" name="Cell">
        <title>Tracing the genetic footprints of vertebrate landing in non-teleost ray-finned fishes.</title>
        <authorList>
            <person name="Bi X."/>
            <person name="Wang K."/>
            <person name="Yang L."/>
            <person name="Pan H."/>
            <person name="Jiang H."/>
            <person name="Wei Q."/>
            <person name="Fang M."/>
            <person name="Yu H."/>
            <person name="Zhu C."/>
            <person name="Cai Y."/>
            <person name="He Y."/>
            <person name="Gan X."/>
            <person name="Zeng H."/>
            <person name="Yu D."/>
            <person name="Zhu Y."/>
            <person name="Jiang H."/>
            <person name="Qiu Q."/>
            <person name="Yang H."/>
            <person name="Zhang Y.E."/>
            <person name="Wang W."/>
            <person name="Zhu M."/>
            <person name="He S."/>
            <person name="Zhang G."/>
        </authorList>
    </citation>
    <scope>NUCLEOTIDE SEQUENCE</scope>
    <source>
        <strain evidence="2">Pddl_001</strain>
    </source>
</reference>
<gene>
    <name evidence="2" type="primary">Znf384_1</name>
    <name evidence="2" type="ORF">GTO93_0013868</name>
</gene>
<evidence type="ECO:0000313" key="2">
    <source>
        <dbReference type="EMBL" id="MBN3280314.1"/>
    </source>
</evidence>
<dbReference type="EMBL" id="JAAWVQ010097672">
    <property type="protein sequence ID" value="MBN3280314.1"/>
    <property type="molecule type" value="Genomic_DNA"/>
</dbReference>
<feature type="non-terminal residue" evidence="2">
    <location>
        <position position="136"/>
    </location>
</feature>
<feature type="compositionally biased region" description="Gly residues" evidence="1">
    <location>
        <begin position="69"/>
        <end position="80"/>
    </location>
</feature>
<sequence length="136" mass="14421">MEDSHFNSSYFWSPVSTGQIENTMFINKMKDQLVSVDKAGSFAPPGGTSHYPTAVLTMPGSAVTMEMGRGGGKSQEGGGHLHPPHTSQQNITVVPVPSTGIMTAAGEFYSSVTHTGFEANNIKTTAACILQQRGLF</sequence>
<keyword evidence="3" id="KW-1185">Reference proteome</keyword>
<organism evidence="2 3">
    <name type="scientific">Polyodon spathula</name>
    <name type="common">North American paddlefish</name>
    <name type="synonym">Squalus spathula</name>
    <dbReference type="NCBI Taxonomy" id="7913"/>
    <lineage>
        <taxon>Eukaryota</taxon>
        <taxon>Metazoa</taxon>
        <taxon>Chordata</taxon>
        <taxon>Craniata</taxon>
        <taxon>Vertebrata</taxon>
        <taxon>Euteleostomi</taxon>
        <taxon>Actinopterygii</taxon>
        <taxon>Chondrostei</taxon>
        <taxon>Acipenseriformes</taxon>
        <taxon>Polyodontidae</taxon>
        <taxon>Polyodon</taxon>
    </lineage>
</organism>
<comment type="caution">
    <text evidence="2">The sequence shown here is derived from an EMBL/GenBank/DDBJ whole genome shotgun (WGS) entry which is preliminary data.</text>
</comment>
<protein>
    <submittedName>
        <fullName evidence="2">ZN384 protein</fullName>
    </submittedName>
</protein>
<evidence type="ECO:0000256" key="1">
    <source>
        <dbReference type="SAM" id="MobiDB-lite"/>
    </source>
</evidence>
<feature type="non-terminal residue" evidence="2">
    <location>
        <position position="1"/>
    </location>
</feature>
<evidence type="ECO:0000313" key="3">
    <source>
        <dbReference type="Proteomes" id="UP001166093"/>
    </source>
</evidence>